<dbReference type="PANTHER" id="PTHR42916:SF1">
    <property type="entry name" value="PROTEIN PHYLLO, CHLOROPLASTIC"/>
    <property type="match status" value="1"/>
</dbReference>
<dbReference type="InterPro" id="IPR022485">
    <property type="entry name" value="SHCHC_synthase_MenH"/>
</dbReference>
<dbReference type="EC" id="4.2.99.20" evidence="3"/>
<comment type="function">
    <text evidence="3">Catalyzes a proton abstraction reaction that results in 2,5-elimination of pyruvate from 2-succinyl-5-enolpyruvyl-6-hydroxy-3-cyclohexene-1-carboxylate (SEPHCHC) and the formation of 2-succinyl-6-hydroxy-2,4-cyclohexadiene-1-carboxylate (SHCHC).</text>
</comment>
<dbReference type="InterPro" id="IPR000073">
    <property type="entry name" value="AB_hydrolase_1"/>
</dbReference>
<evidence type="ECO:0000256" key="3">
    <source>
        <dbReference type="HAMAP-Rule" id="MF_01660"/>
    </source>
</evidence>
<reference evidence="6" key="1">
    <citation type="submission" date="2016-11" db="EMBL/GenBank/DDBJ databases">
        <authorList>
            <person name="Varghese N."/>
            <person name="Submissions S."/>
        </authorList>
    </citation>
    <scope>NUCLEOTIDE SEQUENCE [LARGE SCALE GENOMIC DNA]</scope>
    <source>
        <strain evidence="6">USBA-503</strain>
    </source>
</reference>
<evidence type="ECO:0000259" key="4">
    <source>
        <dbReference type="Pfam" id="PF00561"/>
    </source>
</evidence>
<dbReference type="PANTHER" id="PTHR42916">
    <property type="entry name" value="2-SUCCINYL-5-ENOLPYRUVYL-6-HYDROXY-3-CYCLOHEXENE-1-CARBOXYLATE SYNTHASE"/>
    <property type="match status" value="1"/>
</dbReference>
<dbReference type="RefSeq" id="WP_072872542.1">
    <property type="nucleotide sequence ID" value="NZ_FRAF01000001.1"/>
</dbReference>
<comment type="pathway">
    <text evidence="3">Quinol/quinone metabolism; menaquinone biosynthesis.</text>
</comment>
<dbReference type="NCBIfam" id="TIGR03695">
    <property type="entry name" value="menH_SHCHC"/>
    <property type="match status" value="1"/>
</dbReference>
<evidence type="ECO:0000313" key="6">
    <source>
        <dbReference type="Proteomes" id="UP000184016"/>
    </source>
</evidence>
<protein>
    <recommendedName>
        <fullName evidence="3">Putative 2-succinyl-6-hydroxy-2,4-cyclohexadiene-1-carboxylate synthase</fullName>
        <shortName evidence="3">SHCHC synthase</shortName>
        <ecNumber evidence="3">4.2.99.20</ecNumber>
    </recommendedName>
</protein>
<dbReference type="EMBL" id="FRAF01000001">
    <property type="protein sequence ID" value="SHJ48815.1"/>
    <property type="molecule type" value="Genomic_DNA"/>
</dbReference>
<keyword evidence="2 3" id="KW-0456">Lyase</keyword>
<accession>A0A1M6JQ24</accession>
<organism evidence="5 6">
    <name type="scientific">Alicyclobacillus tolerans</name>
    <dbReference type="NCBI Taxonomy" id="90970"/>
    <lineage>
        <taxon>Bacteria</taxon>
        <taxon>Bacillati</taxon>
        <taxon>Bacillota</taxon>
        <taxon>Bacilli</taxon>
        <taxon>Bacillales</taxon>
        <taxon>Alicyclobacillaceae</taxon>
        <taxon>Alicyclobacillus</taxon>
    </lineage>
</organism>
<evidence type="ECO:0000313" key="5">
    <source>
        <dbReference type="EMBL" id="SHJ48815.1"/>
    </source>
</evidence>
<dbReference type="HAMAP" id="MF_01660">
    <property type="entry name" value="MenH"/>
    <property type="match status" value="1"/>
</dbReference>
<comment type="similarity">
    <text evidence="3">Belongs to the AB hydrolase superfamily. MenH family.</text>
</comment>
<dbReference type="GO" id="GO:0009234">
    <property type="term" value="P:menaquinone biosynthetic process"/>
    <property type="evidence" value="ECO:0007669"/>
    <property type="project" value="UniProtKB-UniRule"/>
</dbReference>
<keyword evidence="6" id="KW-1185">Reference proteome</keyword>
<comment type="pathway">
    <text evidence="3">Quinol/quinone metabolism; 1,4-dihydroxy-2-naphthoate biosynthesis; 1,4-dihydroxy-2-naphthoate from chorismate: step 3/7.</text>
</comment>
<dbReference type="STRING" id="1830138.SAMN05443507_10119"/>
<evidence type="ECO:0000256" key="2">
    <source>
        <dbReference type="ARBA" id="ARBA00023239"/>
    </source>
</evidence>
<evidence type="ECO:0000256" key="1">
    <source>
        <dbReference type="ARBA" id="ARBA00022428"/>
    </source>
</evidence>
<dbReference type="GO" id="GO:0070205">
    <property type="term" value="F:2-succinyl-6-hydroxy-2,4-cyclohexadiene-1-carboxylate synthase activity"/>
    <property type="evidence" value="ECO:0007669"/>
    <property type="project" value="UniProtKB-UniRule"/>
</dbReference>
<dbReference type="InterPro" id="IPR029058">
    <property type="entry name" value="AB_hydrolase_fold"/>
</dbReference>
<dbReference type="Proteomes" id="UP000184016">
    <property type="component" value="Unassembled WGS sequence"/>
</dbReference>
<dbReference type="OrthoDB" id="9808398at2"/>
<dbReference type="Gene3D" id="3.40.50.1820">
    <property type="entry name" value="alpha/beta hydrolase"/>
    <property type="match status" value="1"/>
</dbReference>
<dbReference type="UniPathway" id="UPA00079"/>
<dbReference type="SUPFAM" id="SSF53474">
    <property type="entry name" value="alpha/beta-Hydrolases"/>
    <property type="match status" value="1"/>
</dbReference>
<keyword evidence="1 3" id="KW-0474">Menaquinone biosynthesis</keyword>
<gene>
    <name evidence="3" type="primary">menH</name>
    <name evidence="5" type="ORF">SAMN05443507_10119</name>
</gene>
<sequence length="289" mass="32622">MVNCHKERKRLKVRGCTYRVDVFKVAEDSDRVPLVLLHGFSLSGRIFSFLAEKLSKKGQVITIDLLGHGDTEAPLQIERYQMSEQVKDLTEIFYQLQLTHPVLHGYSMGARVALCTAVMSERHLSGLVLESGSPGLFNAEERATRRESDEQLAVRIEREGVDSFSGQWITLPLFATQSRADRQQLAIQDSIRRNQNALGLAHSLRGIGTGAQPSMWDEISRISCQTLLLTGNEDQKFTHIAGEMLKKIPQATHHVIEQCGHAVYLEQPEQWLKQIENFWAACSQEGRNL</sequence>
<comment type="catalytic activity">
    <reaction evidence="3">
        <text>5-enolpyruvoyl-6-hydroxy-2-succinyl-cyclohex-3-ene-1-carboxylate = (1R,6R)-6-hydroxy-2-succinyl-cyclohexa-2,4-diene-1-carboxylate + pyruvate</text>
        <dbReference type="Rhea" id="RHEA:25597"/>
        <dbReference type="ChEBI" id="CHEBI:15361"/>
        <dbReference type="ChEBI" id="CHEBI:58689"/>
        <dbReference type="ChEBI" id="CHEBI:58818"/>
        <dbReference type="EC" id="4.2.99.20"/>
    </reaction>
</comment>
<dbReference type="UniPathway" id="UPA01057">
    <property type="reaction ID" value="UER00900"/>
</dbReference>
<dbReference type="AlphaFoldDB" id="A0A1M6JQ24"/>
<name>A0A1M6JQ24_9BACL</name>
<comment type="subunit">
    <text evidence="3">Monomer.</text>
</comment>
<dbReference type="Pfam" id="PF00561">
    <property type="entry name" value="Abhydrolase_1"/>
    <property type="match status" value="1"/>
</dbReference>
<feature type="domain" description="AB hydrolase-1" evidence="4">
    <location>
        <begin position="33"/>
        <end position="268"/>
    </location>
</feature>
<proteinExistence type="inferred from homology"/>